<dbReference type="EC" id="5.3.1.9" evidence="1"/>
<keyword evidence="1" id="KW-0413">Isomerase</keyword>
<reference evidence="1 2" key="1">
    <citation type="submission" date="2019-02" db="EMBL/GenBank/DDBJ databases">
        <title>Deep-cultivation of Planctomycetes and their phenomic and genomic characterization uncovers novel biology.</title>
        <authorList>
            <person name="Wiegand S."/>
            <person name="Jogler M."/>
            <person name="Boedeker C."/>
            <person name="Pinto D."/>
            <person name="Vollmers J."/>
            <person name="Rivas-Marin E."/>
            <person name="Kohn T."/>
            <person name="Peeters S.H."/>
            <person name="Heuer A."/>
            <person name="Rast P."/>
            <person name="Oberbeckmann S."/>
            <person name="Bunk B."/>
            <person name="Jeske O."/>
            <person name="Meyerdierks A."/>
            <person name="Storesund J.E."/>
            <person name="Kallscheuer N."/>
            <person name="Luecker S."/>
            <person name="Lage O.M."/>
            <person name="Pohl T."/>
            <person name="Merkel B.J."/>
            <person name="Hornburger P."/>
            <person name="Mueller R.-W."/>
            <person name="Bruemmer F."/>
            <person name="Labrenz M."/>
            <person name="Spormann A.M."/>
            <person name="Op den Camp H."/>
            <person name="Overmann J."/>
            <person name="Amann R."/>
            <person name="Jetten M.S.M."/>
            <person name="Mascher T."/>
            <person name="Medema M.H."/>
            <person name="Devos D.P."/>
            <person name="Kaster A.-K."/>
            <person name="Ovreas L."/>
            <person name="Rohde M."/>
            <person name="Galperin M.Y."/>
            <person name="Jogler C."/>
        </authorList>
    </citation>
    <scope>NUCLEOTIDE SEQUENCE [LARGE SCALE GENOMIC DNA]</scope>
    <source>
        <strain evidence="1 2">TBK1r</strain>
    </source>
</reference>
<dbReference type="EMBL" id="CP036432">
    <property type="protein sequence ID" value="QDV81865.1"/>
    <property type="molecule type" value="Genomic_DNA"/>
</dbReference>
<name>A0ABX5XLP5_9BACT</name>
<dbReference type="RefSeq" id="WP_145207600.1">
    <property type="nucleotide sequence ID" value="NZ_CP036432.1"/>
</dbReference>
<sequence>MPLLRFETDQETPSGPLIAALQRVRDTFVDSQAIDFDDAEALTPRLPETQTFFSLPEQQLLAYEKYREASELGHVFRIANQTHDFIDALVVVGSFGDVAGGEALFQACCDPYHNELDRAARGSKPRIYFVDDELDNDQLQSLLNRLAVGGYGDSAAETRWALIAAGNAEPVHDRPVLQHLLHRNRIAGEELDSALRSRLVTPIGDAGFAAEILKCSPGCGERLQVSSNLTGGLGVFAPLGLLPSAFLGLDCIQLLVGAAAVNANFRSDPFETNLVLRFLAANGLVGPDGLTSSIEPSRVFAWWARSLAGLDRWRQTLHRCEPRGDREPIDLATDFARSDLLGQLEHGHRTGDSIVCNHVVVDAIRTDPLPIAPAGSVTGLDDSSALPQLHRDELPVIRRQLETLGVRQNLIRLPVIDTHSLGQLLQMLMLAAAIESEVAAGQIGSGV</sequence>
<dbReference type="Proteomes" id="UP000318081">
    <property type="component" value="Chromosome"/>
</dbReference>
<protein>
    <submittedName>
        <fullName evidence="1">Glucose-6-phosphate isomerase</fullName>
        <ecNumber evidence="1">5.3.1.9</ecNumber>
    </submittedName>
</protein>
<evidence type="ECO:0000313" key="1">
    <source>
        <dbReference type="EMBL" id="QDV81865.1"/>
    </source>
</evidence>
<gene>
    <name evidence="1" type="primary">pgi_1</name>
    <name evidence="1" type="ORF">TBK1r_07870</name>
</gene>
<dbReference type="GO" id="GO:0004347">
    <property type="term" value="F:glucose-6-phosphate isomerase activity"/>
    <property type="evidence" value="ECO:0007669"/>
    <property type="project" value="UniProtKB-EC"/>
</dbReference>
<organism evidence="1 2">
    <name type="scientific">Stieleria magnilauensis</name>
    <dbReference type="NCBI Taxonomy" id="2527963"/>
    <lineage>
        <taxon>Bacteria</taxon>
        <taxon>Pseudomonadati</taxon>
        <taxon>Planctomycetota</taxon>
        <taxon>Planctomycetia</taxon>
        <taxon>Pirellulales</taxon>
        <taxon>Pirellulaceae</taxon>
        <taxon>Stieleria</taxon>
    </lineage>
</organism>
<accession>A0ABX5XLP5</accession>
<keyword evidence="2" id="KW-1185">Reference proteome</keyword>
<evidence type="ECO:0000313" key="2">
    <source>
        <dbReference type="Proteomes" id="UP000318081"/>
    </source>
</evidence>
<proteinExistence type="predicted"/>
<dbReference type="Gene3D" id="3.40.50.10490">
    <property type="entry name" value="Glucose-6-phosphate isomerase like protein, domain 1"/>
    <property type="match status" value="2"/>
</dbReference>